<dbReference type="InterPro" id="IPR027417">
    <property type="entry name" value="P-loop_NTPase"/>
</dbReference>
<evidence type="ECO:0000256" key="10">
    <source>
        <dbReference type="HAMAP-Rule" id="MF_00185"/>
    </source>
</evidence>
<protein>
    <recommendedName>
        <fullName evidence="10">tRNA dimethylallyltransferase</fullName>
        <ecNumber evidence="10">2.5.1.75</ecNumber>
    </recommendedName>
    <alternativeName>
        <fullName evidence="10">Dimethylallyl diphosphate:tRNA dimethylallyltransferase</fullName>
        <shortName evidence="10">DMAPP:tRNA dimethylallyltransferase</shortName>
        <shortName evidence="10">DMATase</shortName>
    </alternativeName>
    <alternativeName>
        <fullName evidence="10">Isopentenyl-diphosphate:tRNA isopentenyltransferase</fullName>
        <shortName evidence="10">IPP transferase</shortName>
        <shortName evidence="10">IPPT</shortName>
        <shortName evidence="10">IPTase</shortName>
    </alternativeName>
</protein>
<dbReference type="PANTHER" id="PTHR11088">
    <property type="entry name" value="TRNA DIMETHYLALLYLTRANSFERASE"/>
    <property type="match status" value="1"/>
</dbReference>
<evidence type="ECO:0000313" key="11">
    <source>
        <dbReference type="EMBL" id="PIZ47075.1"/>
    </source>
</evidence>
<dbReference type="EMBL" id="PFNL01000066">
    <property type="protein sequence ID" value="PIZ47075.1"/>
    <property type="molecule type" value="Genomic_DNA"/>
</dbReference>
<accession>A0A2M7TK60</accession>
<evidence type="ECO:0000256" key="3">
    <source>
        <dbReference type="ARBA" id="ARBA00005842"/>
    </source>
</evidence>
<dbReference type="Gene3D" id="1.10.20.140">
    <property type="match status" value="1"/>
</dbReference>
<feature type="region of interest" description="Interaction with substrate tRNA" evidence="10">
    <location>
        <begin position="35"/>
        <end position="38"/>
    </location>
</feature>
<evidence type="ECO:0000256" key="7">
    <source>
        <dbReference type="ARBA" id="ARBA00022840"/>
    </source>
</evidence>
<dbReference type="PANTHER" id="PTHR11088:SF60">
    <property type="entry name" value="TRNA DIMETHYLALLYLTRANSFERASE"/>
    <property type="match status" value="1"/>
</dbReference>
<feature type="binding site" evidence="10">
    <location>
        <begin position="12"/>
        <end position="17"/>
    </location>
    <ligand>
        <name>substrate</name>
    </ligand>
</feature>
<keyword evidence="4 10" id="KW-0808">Transferase</keyword>
<proteinExistence type="inferred from homology"/>
<dbReference type="SUPFAM" id="SSF52540">
    <property type="entry name" value="P-loop containing nucleoside triphosphate hydrolases"/>
    <property type="match status" value="1"/>
</dbReference>
<comment type="function">
    <text evidence="2 10">Catalyzes the transfer of a dimethylallyl group onto the adenine at position 37 in tRNAs that read codons beginning with uridine, leading to the formation of N6-(dimethylallyl)adenosine (i(6)A).</text>
</comment>
<comment type="similarity">
    <text evidence="3 10">Belongs to the IPP transferase family.</text>
</comment>
<dbReference type="InterPro" id="IPR039657">
    <property type="entry name" value="Dimethylallyltransferase"/>
</dbReference>
<gene>
    <name evidence="10" type="primary">miaA</name>
    <name evidence="11" type="ORF">COY32_02345</name>
</gene>
<dbReference type="Pfam" id="PF01715">
    <property type="entry name" value="IPPT"/>
    <property type="match status" value="1"/>
</dbReference>
<feature type="site" description="Interaction with substrate tRNA" evidence="10">
    <location>
        <position position="137"/>
    </location>
</feature>
<name>A0A2M7TK60_UNCKA</name>
<dbReference type="GO" id="GO:0005524">
    <property type="term" value="F:ATP binding"/>
    <property type="evidence" value="ECO:0007669"/>
    <property type="project" value="UniProtKB-UniRule"/>
</dbReference>
<feature type="binding site" evidence="10">
    <location>
        <begin position="10"/>
        <end position="17"/>
    </location>
    <ligand>
        <name>ATP</name>
        <dbReference type="ChEBI" id="CHEBI:30616"/>
    </ligand>
</feature>
<comment type="cofactor">
    <cofactor evidence="1 10">
        <name>Mg(2+)</name>
        <dbReference type="ChEBI" id="CHEBI:18420"/>
    </cofactor>
</comment>
<evidence type="ECO:0000256" key="9">
    <source>
        <dbReference type="ARBA" id="ARBA00049563"/>
    </source>
</evidence>
<sequence length="323" mass="37430">MTNPILIITGPTGVGKTSCAIDVLSEINGAIISADSRQVYKGVDYVTNKISPHEDYSHIKRNDGKWIQHGVPIYGYDSVWPDGDYHVARFVDDAKAWISKLWHERLLPVVVGGTGYYVDALLGVSPYSSVAPNPETRKRLFSYDVETLYEMIRKKDSAFFAKIHDSEKNNKLRLVRYLEIIETTGSIASSQIIETILQDNVDVFEVVILGSYDELYQRSDRWVDELIATGHLTKETTWLIDNYPHSRLLLGLLFNTQRNYLTQSLTLEEREQRLKWQLHNYIRRQVHWLRRRPHLRVYSISDVVSGKVVKDITKWYDCLVWQP</sequence>
<dbReference type="GO" id="GO:0006400">
    <property type="term" value="P:tRNA modification"/>
    <property type="evidence" value="ECO:0007669"/>
    <property type="project" value="TreeGrafter"/>
</dbReference>
<dbReference type="GO" id="GO:0052381">
    <property type="term" value="F:tRNA dimethylallyltransferase activity"/>
    <property type="evidence" value="ECO:0007669"/>
    <property type="project" value="UniProtKB-UniRule"/>
</dbReference>
<dbReference type="InterPro" id="IPR018022">
    <property type="entry name" value="IPT"/>
</dbReference>
<reference evidence="12" key="1">
    <citation type="submission" date="2017-09" db="EMBL/GenBank/DDBJ databases">
        <title>Depth-based differentiation of microbial function through sediment-hosted aquifers and enrichment of novel symbionts in the deep terrestrial subsurface.</title>
        <authorList>
            <person name="Probst A.J."/>
            <person name="Ladd B."/>
            <person name="Jarett J.K."/>
            <person name="Geller-Mcgrath D.E."/>
            <person name="Sieber C.M.K."/>
            <person name="Emerson J.B."/>
            <person name="Anantharaman K."/>
            <person name="Thomas B.C."/>
            <person name="Malmstrom R."/>
            <person name="Stieglmeier M."/>
            <person name="Klingl A."/>
            <person name="Woyke T."/>
            <person name="Ryan C.M."/>
            <person name="Banfield J.F."/>
        </authorList>
    </citation>
    <scope>NUCLEOTIDE SEQUENCE [LARGE SCALE GENOMIC DNA]</scope>
</reference>
<organism evidence="11 12">
    <name type="scientific">candidate division WWE3 bacterium CG_4_10_14_0_2_um_filter_41_14</name>
    <dbReference type="NCBI Taxonomy" id="1975072"/>
    <lineage>
        <taxon>Bacteria</taxon>
        <taxon>Katanobacteria</taxon>
    </lineage>
</organism>
<comment type="caution">
    <text evidence="10">Lacks conserved residue(s) required for the propagation of feature annotation.</text>
</comment>
<dbReference type="Proteomes" id="UP000228920">
    <property type="component" value="Unassembled WGS sequence"/>
</dbReference>
<dbReference type="EC" id="2.5.1.75" evidence="10"/>
<keyword evidence="7 10" id="KW-0067">ATP-binding</keyword>
<dbReference type="Gene3D" id="3.40.50.300">
    <property type="entry name" value="P-loop containing nucleotide triphosphate hydrolases"/>
    <property type="match status" value="1"/>
</dbReference>
<evidence type="ECO:0000256" key="5">
    <source>
        <dbReference type="ARBA" id="ARBA00022694"/>
    </source>
</evidence>
<comment type="subunit">
    <text evidence="10">Monomer.</text>
</comment>
<evidence type="ECO:0000256" key="8">
    <source>
        <dbReference type="ARBA" id="ARBA00022842"/>
    </source>
</evidence>
<evidence type="ECO:0000256" key="4">
    <source>
        <dbReference type="ARBA" id="ARBA00022679"/>
    </source>
</evidence>
<evidence type="ECO:0000256" key="1">
    <source>
        <dbReference type="ARBA" id="ARBA00001946"/>
    </source>
</evidence>
<feature type="site" description="Interaction with substrate tRNA" evidence="10">
    <location>
        <position position="114"/>
    </location>
</feature>
<evidence type="ECO:0000256" key="6">
    <source>
        <dbReference type="ARBA" id="ARBA00022741"/>
    </source>
</evidence>
<evidence type="ECO:0000256" key="2">
    <source>
        <dbReference type="ARBA" id="ARBA00003213"/>
    </source>
</evidence>
<keyword evidence="5 10" id="KW-0819">tRNA processing</keyword>
<keyword evidence="6 10" id="KW-0547">Nucleotide-binding</keyword>
<dbReference type="HAMAP" id="MF_00185">
    <property type="entry name" value="IPP_trans"/>
    <property type="match status" value="1"/>
</dbReference>
<comment type="catalytic activity">
    <reaction evidence="9 10">
        <text>adenosine(37) in tRNA + dimethylallyl diphosphate = N(6)-dimethylallyladenosine(37) in tRNA + diphosphate</text>
        <dbReference type="Rhea" id="RHEA:26482"/>
        <dbReference type="Rhea" id="RHEA-COMP:10162"/>
        <dbReference type="Rhea" id="RHEA-COMP:10375"/>
        <dbReference type="ChEBI" id="CHEBI:33019"/>
        <dbReference type="ChEBI" id="CHEBI:57623"/>
        <dbReference type="ChEBI" id="CHEBI:74411"/>
        <dbReference type="ChEBI" id="CHEBI:74415"/>
        <dbReference type="EC" id="2.5.1.75"/>
    </reaction>
</comment>
<dbReference type="AlphaFoldDB" id="A0A2M7TK60"/>
<evidence type="ECO:0000313" key="12">
    <source>
        <dbReference type="Proteomes" id="UP000228920"/>
    </source>
</evidence>
<keyword evidence="8 10" id="KW-0460">Magnesium</keyword>
<comment type="caution">
    <text evidence="11">The sequence shown here is derived from an EMBL/GenBank/DDBJ whole genome shotgun (WGS) entry which is preliminary data.</text>
</comment>